<dbReference type="RefSeq" id="XP_008293017.1">
    <property type="nucleotide sequence ID" value="XM_008294795.1"/>
</dbReference>
<feature type="region of interest" description="Disordered" evidence="4">
    <location>
        <begin position="108"/>
        <end position="127"/>
    </location>
</feature>
<evidence type="ECO:0000259" key="7">
    <source>
        <dbReference type="PROSITE" id="PS50020"/>
    </source>
</evidence>
<name>A0A3B5AD75_9TELE</name>
<dbReference type="InterPro" id="IPR011993">
    <property type="entry name" value="PH-like_dom_sf"/>
</dbReference>
<dbReference type="Gene3D" id="2.20.70.10">
    <property type="match status" value="2"/>
</dbReference>
<dbReference type="SMART" id="SM00326">
    <property type="entry name" value="SH3"/>
    <property type="match status" value="1"/>
</dbReference>
<keyword evidence="10" id="KW-1185">Reference proteome</keyword>
<feature type="region of interest" description="Disordered" evidence="4">
    <location>
        <begin position="568"/>
        <end position="587"/>
    </location>
</feature>
<protein>
    <submittedName>
        <fullName evidence="9 11 12">Rho GTPase-activating protein 27-like</fullName>
    </submittedName>
</protein>
<dbReference type="SUPFAM" id="SSF50044">
    <property type="entry name" value="SH3-domain"/>
    <property type="match status" value="1"/>
</dbReference>
<dbReference type="InterPro" id="IPR036028">
    <property type="entry name" value="SH3-like_dom_sf"/>
</dbReference>
<dbReference type="CDD" id="cd04403">
    <property type="entry name" value="RhoGAP_ARHGAP27_15_12_9"/>
    <property type="match status" value="1"/>
</dbReference>
<dbReference type="SMART" id="SM00456">
    <property type="entry name" value="WW"/>
    <property type="match status" value="2"/>
</dbReference>
<dbReference type="Pfam" id="PF00169">
    <property type="entry name" value="PH"/>
    <property type="match status" value="1"/>
</dbReference>
<dbReference type="InterPro" id="IPR000198">
    <property type="entry name" value="RhoGAP_dom"/>
</dbReference>
<dbReference type="SUPFAM" id="SSF51045">
    <property type="entry name" value="WW domain"/>
    <property type="match status" value="2"/>
</dbReference>
<dbReference type="SMART" id="SM00233">
    <property type="entry name" value="PH"/>
    <property type="match status" value="1"/>
</dbReference>
<evidence type="ECO:0000313" key="11">
    <source>
        <dbReference type="RefSeq" id="XP_008293016.1"/>
    </source>
</evidence>
<feature type="domain" description="PH" evidence="6">
    <location>
        <begin position="618"/>
        <end position="721"/>
    </location>
</feature>
<accession>A0A3B5AD75</accession>
<evidence type="ECO:0000259" key="8">
    <source>
        <dbReference type="PROSITE" id="PS50238"/>
    </source>
</evidence>
<evidence type="ECO:0000259" key="5">
    <source>
        <dbReference type="PROSITE" id="PS50002"/>
    </source>
</evidence>
<evidence type="ECO:0000313" key="10">
    <source>
        <dbReference type="Proteomes" id="UP000694891"/>
    </source>
</evidence>
<feature type="domain" description="Rho-GAP" evidence="8">
    <location>
        <begin position="791"/>
        <end position="980"/>
    </location>
</feature>
<feature type="region of interest" description="Disordered" evidence="4">
    <location>
        <begin position="132"/>
        <end position="429"/>
    </location>
</feature>
<dbReference type="RefSeq" id="XP_008293016.1">
    <property type="nucleotide sequence ID" value="XM_008294794.1"/>
</dbReference>
<reference evidence="9" key="1">
    <citation type="submission" date="2023-09" db="UniProtKB">
        <authorList>
            <consortium name="Ensembl"/>
        </authorList>
    </citation>
    <scope>IDENTIFICATION</scope>
</reference>
<dbReference type="PANTHER" id="PTHR23176:SF104">
    <property type="entry name" value="RHO GTPASE-ACTIVATING PROTEIN 27"/>
    <property type="match status" value="1"/>
</dbReference>
<dbReference type="OrthoDB" id="79452at2759"/>
<feature type="compositionally biased region" description="Polar residues" evidence="4">
    <location>
        <begin position="406"/>
        <end position="416"/>
    </location>
</feature>
<dbReference type="CDD" id="cd00201">
    <property type="entry name" value="WW"/>
    <property type="match status" value="2"/>
</dbReference>
<evidence type="ECO:0000256" key="3">
    <source>
        <dbReference type="PROSITE-ProRule" id="PRU00192"/>
    </source>
</evidence>
<feature type="domain" description="WW" evidence="7">
    <location>
        <begin position="369"/>
        <end position="403"/>
    </location>
</feature>
<gene>
    <name evidence="11 12" type="primary">LOC103366928</name>
</gene>
<feature type="compositionally biased region" description="Pro residues" evidence="4">
    <location>
        <begin position="335"/>
        <end position="345"/>
    </location>
</feature>
<evidence type="ECO:0000313" key="9">
    <source>
        <dbReference type="Ensembl" id="ENSSPAP00000018326.1"/>
    </source>
</evidence>
<dbReference type="Pfam" id="PF00397">
    <property type="entry name" value="WW"/>
    <property type="match status" value="2"/>
</dbReference>
<evidence type="ECO:0000256" key="4">
    <source>
        <dbReference type="SAM" id="MobiDB-lite"/>
    </source>
</evidence>
<proteinExistence type="predicted"/>
<dbReference type="STRING" id="144197.ENSSPAP00000018326"/>
<dbReference type="Gene3D" id="2.30.29.30">
    <property type="entry name" value="Pleckstrin-homology domain (PH domain)/Phosphotyrosine-binding domain (PTB)"/>
    <property type="match status" value="1"/>
</dbReference>
<dbReference type="Gene3D" id="1.10.555.10">
    <property type="entry name" value="Rho GTPase activation protein"/>
    <property type="match status" value="1"/>
</dbReference>
<reference evidence="11 12" key="2">
    <citation type="submission" date="2025-04" db="UniProtKB">
        <authorList>
            <consortium name="RefSeq"/>
        </authorList>
    </citation>
    <scope>IDENTIFICATION</scope>
</reference>
<feature type="compositionally biased region" description="Pro residues" evidence="4">
    <location>
        <begin position="293"/>
        <end position="305"/>
    </location>
</feature>
<feature type="compositionally biased region" description="Low complexity" evidence="4">
    <location>
        <begin position="166"/>
        <end position="180"/>
    </location>
</feature>
<feature type="compositionally biased region" description="Low complexity" evidence="4">
    <location>
        <begin position="346"/>
        <end position="370"/>
    </location>
</feature>
<keyword evidence="2" id="KW-0343">GTPase activation</keyword>
<dbReference type="InterPro" id="IPR001849">
    <property type="entry name" value="PH_domain"/>
</dbReference>
<feature type="region of interest" description="Disordered" evidence="4">
    <location>
        <begin position="727"/>
        <end position="761"/>
    </location>
</feature>
<dbReference type="InterPro" id="IPR036020">
    <property type="entry name" value="WW_dom_sf"/>
</dbReference>
<evidence type="ECO:0000256" key="2">
    <source>
        <dbReference type="ARBA" id="ARBA00022468"/>
    </source>
</evidence>
<dbReference type="GO" id="GO:0007165">
    <property type="term" value="P:signal transduction"/>
    <property type="evidence" value="ECO:0007669"/>
    <property type="project" value="InterPro"/>
</dbReference>
<dbReference type="InterPro" id="IPR001452">
    <property type="entry name" value="SH3_domain"/>
</dbReference>
<dbReference type="Pfam" id="PF00018">
    <property type="entry name" value="SH3_1"/>
    <property type="match status" value="1"/>
</dbReference>
<dbReference type="SMART" id="SM00324">
    <property type="entry name" value="RhoGAP"/>
    <property type="match status" value="1"/>
</dbReference>
<dbReference type="InterPro" id="IPR008936">
    <property type="entry name" value="Rho_GTPase_activation_prot"/>
</dbReference>
<evidence type="ECO:0000313" key="12">
    <source>
        <dbReference type="RefSeq" id="XP_008293017.1"/>
    </source>
</evidence>
<dbReference type="PROSITE" id="PS50238">
    <property type="entry name" value="RHOGAP"/>
    <property type="match status" value="1"/>
</dbReference>
<organism evidence="9">
    <name type="scientific">Stegastes partitus</name>
    <name type="common">bicolor damselfish</name>
    <dbReference type="NCBI Taxonomy" id="144197"/>
    <lineage>
        <taxon>Eukaryota</taxon>
        <taxon>Metazoa</taxon>
        <taxon>Chordata</taxon>
        <taxon>Craniata</taxon>
        <taxon>Vertebrata</taxon>
        <taxon>Euteleostomi</taxon>
        <taxon>Actinopterygii</taxon>
        <taxon>Neopterygii</taxon>
        <taxon>Teleostei</taxon>
        <taxon>Neoteleostei</taxon>
        <taxon>Acanthomorphata</taxon>
        <taxon>Ovalentaria</taxon>
        <taxon>Pomacentridae</taxon>
        <taxon>Stegastes</taxon>
    </lineage>
</organism>
<dbReference type="PROSITE" id="PS50020">
    <property type="entry name" value="WW_DOMAIN_2"/>
    <property type="match status" value="2"/>
</dbReference>
<dbReference type="InterPro" id="IPR050729">
    <property type="entry name" value="Rho-GAP"/>
</dbReference>
<dbReference type="Pfam" id="PF00620">
    <property type="entry name" value="RhoGAP"/>
    <property type="match status" value="1"/>
</dbReference>
<dbReference type="AlphaFoldDB" id="A0A3B5AD75"/>
<dbReference type="GeneTree" id="ENSGT00950000182860"/>
<feature type="compositionally biased region" description="Acidic residues" evidence="4">
    <location>
        <begin position="244"/>
        <end position="264"/>
    </location>
</feature>
<dbReference type="Proteomes" id="UP000694891">
    <property type="component" value="Unplaced"/>
</dbReference>
<dbReference type="PANTHER" id="PTHR23176">
    <property type="entry name" value="RHO/RAC/CDC GTPASE-ACTIVATING PROTEIN"/>
    <property type="match status" value="1"/>
</dbReference>
<keyword evidence="1 3" id="KW-0728">SH3 domain</keyword>
<evidence type="ECO:0000259" key="6">
    <source>
        <dbReference type="PROSITE" id="PS50003"/>
    </source>
</evidence>
<feature type="region of interest" description="Disordered" evidence="4">
    <location>
        <begin position="457"/>
        <end position="485"/>
    </location>
</feature>
<dbReference type="CDD" id="cd13233">
    <property type="entry name" value="PH_ARHGAP9-like"/>
    <property type="match status" value="1"/>
</dbReference>
<dbReference type="GeneID" id="103366928"/>
<dbReference type="Gene3D" id="2.30.30.40">
    <property type="entry name" value="SH3 Domains"/>
    <property type="match status" value="1"/>
</dbReference>
<evidence type="ECO:0000256" key="1">
    <source>
        <dbReference type="ARBA" id="ARBA00022443"/>
    </source>
</evidence>
<dbReference type="InterPro" id="IPR001202">
    <property type="entry name" value="WW_dom"/>
</dbReference>
<dbReference type="PROSITE" id="PS50003">
    <property type="entry name" value="PH_DOMAIN"/>
    <property type="match status" value="1"/>
</dbReference>
<dbReference type="SUPFAM" id="SSF50729">
    <property type="entry name" value="PH domain-like"/>
    <property type="match status" value="1"/>
</dbReference>
<sequence>MAATSSLLSRVAGLGLVLVKFEYEYEGRDGELVSIKPNERYYLLAKTNDHWWQVRRDASSKPFYIPAQYVKELPLDFPSPLDFTDPSGPEPVLLPVEAPVPVPIPVPIPKPLEEPSGPKTKAGDEVTIRLRPDGASRHHKHENRMSTFGVPLDFHDPAPWRPSSPTAATDTAATATGETTNMADSKKPGFLDDQADSGKSRVPSFSPADPVSTPRPQNQPIPVETPVVPPLNNIEPAGHHDDQESAMEEEEEVAEEETSSEDSCEGPQNHIYESIQDLNLDLDALIGGRESPGAPPPTAPAPPPTQDSSSLGPNAPIYANVSPLKKTIHLSVPGPALPSPPPHDPAPSTGHTPSTSGSSSGMLSPASPVSPQDGWQAHTDQDSGKVFYYHPLTRQTTWSDPHRSPASPTGDQNQTRGPLGSPLLSPASSQGSCVWEQLVDEVSGRFYYYNPTTGATSWALPEPLSPSSPPGSNRDNVPPPLPEEDYPVENDNNVFTTNPQQHVSVIPRAQLDPKDPTGSQWRQQELLHLPQRMMGNGVSEEGPVLQVRNWRHSVAEDTFSMSHRRNFSDVTELSNRRPSPDSPQFSDRYRLKRNLSNRSTGSNHSLLLEKAGIINKTKVVDNGKKIRKNWSQSWTVLHGGILTFHKDPKSAPTGNASKASQIVPEYTVELRGSTVGWASKDKSSKKNVLELKTRQGCEYLMQYDTESIISDWLKVMQDTIRQLELDHLSEDEDEASDKEDKDRKRTSNRNSSGADSEQRRVRTKLRRFLQRRPTLQSVKEKGYIRDNVFGCHLDTLCHRENTTIPKFVEKCIKTVERRGLDVDGIYRVSGNLAVIQKLRHKADHEEQLDLEDGQWEEIHVITGALKLFLRELPEPLFPFSCFDKFIAAIQVPDYTLRVSYMKDLVRTLPLPNHDTMELLFKHLRRVIEHKESNRMSVQSVAIVFGPTLLRPQTESANMTIHMVFQSQIVELMLNEFQTVFSQS</sequence>
<dbReference type="PROSITE" id="PS01159">
    <property type="entry name" value="WW_DOMAIN_1"/>
    <property type="match status" value="2"/>
</dbReference>
<dbReference type="Ensembl" id="ENSSPAT00000018604.1">
    <property type="protein sequence ID" value="ENSSPAP00000018326.1"/>
    <property type="gene ID" value="ENSSPAG00000013837.1"/>
</dbReference>
<feature type="domain" description="SH3" evidence="5">
    <location>
        <begin position="12"/>
        <end position="75"/>
    </location>
</feature>
<dbReference type="FunFam" id="1.10.555.10:FF:000003">
    <property type="entry name" value="Putative rho GTPase-activating protein 12"/>
    <property type="match status" value="1"/>
</dbReference>
<dbReference type="GO" id="GO:0005096">
    <property type="term" value="F:GTPase activator activity"/>
    <property type="evidence" value="ECO:0007669"/>
    <property type="project" value="UniProtKB-KW"/>
</dbReference>
<feature type="compositionally biased region" description="Low complexity" evidence="4">
    <location>
        <begin position="417"/>
        <end position="429"/>
    </location>
</feature>
<dbReference type="PROSITE" id="PS50002">
    <property type="entry name" value="SH3"/>
    <property type="match status" value="1"/>
</dbReference>
<dbReference type="GO" id="GO:0005737">
    <property type="term" value="C:cytoplasm"/>
    <property type="evidence" value="ECO:0007669"/>
    <property type="project" value="TreeGrafter"/>
</dbReference>
<dbReference type="SUPFAM" id="SSF48350">
    <property type="entry name" value="GTPase activation domain, GAP"/>
    <property type="match status" value="1"/>
</dbReference>
<feature type="domain" description="WW" evidence="7">
    <location>
        <begin position="435"/>
        <end position="463"/>
    </location>
</feature>